<dbReference type="Proteomes" id="UP000286947">
    <property type="component" value="Unassembled WGS sequence"/>
</dbReference>
<dbReference type="AlphaFoldDB" id="A0A433SCX3"/>
<accession>A0A433SCX3</accession>
<dbReference type="InterPro" id="IPR011009">
    <property type="entry name" value="Kinase-like_dom_sf"/>
</dbReference>
<evidence type="ECO:0000313" key="2">
    <source>
        <dbReference type="Proteomes" id="UP000286947"/>
    </source>
</evidence>
<gene>
    <name evidence="1" type="ORF">CUZ56_01878</name>
</gene>
<dbReference type="OrthoDB" id="9814110at2"/>
<comment type="caution">
    <text evidence="1">The sequence shown here is derived from an EMBL/GenBank/DDBJ whole genome shotgun (WGS) entry which is preliminary data.</text>
</comment>
<evidence type="ECO:0000313" key="1">
    <source>
        <dbReference type="EMBL" id="RUS66598.1"/>
    </source>
</evidence>
<dbReference type="SUPFAM" id="SSF56112">
    <property type="entry name" value="Protein kinase-like (PK-like)"/>
    <property type="match status" value="1"/>
</dbReference>
<sequence>MICIFFPQLLPNSFVSSVLHTKDVRKLRLGQRTYGGLVESIPAFEHSRFLYADAACPSKWSEVQALCMKVLQAQARLPEDDEKVVIYNFAYYPLDLDWVDNLFHKAMQTDIPLFVEKHPHQTAGQPARFVAACMTYQQLIEATLESSEPARVQAGDDQIANLGHTATALRLFGSGFSLRHFNSLQPSRNVFFLKLSSVVEKMQAEYDFFRQLPAPVRPYFPQVGDLVMEADRSGYEIEAVPCLDVAKSLLNGVFANRHDGELLMSLLDQYLQSCPAQKVGEEAYARRAEALFVDKLKKRVDMLLQHACVPKMDVMCQMNGMGSVAHFADLYVAALQKDIEQHKEDTLVFSHGDLFFSNILFDSTKEYIKLIDPRGRVSPQAEDDYMPAWYDLAKLSHSFLGHYDLMVYDMMDVVMQRDLTLGLKDAHVPGVALLEQTFLDYLKKRNISVKRLRLYESSLFLSMMPLHAEDELRMHRQLIRAMELYRFSTT</sequence>
<keyword evidence="2" id="KW-1185">Reference proteome</keyword>
<name>A0A433SCX3_9BURK</name>
<protein>
    <recommendedName>
        <fullName evidence="3">Aminoglycoside phosphotransferase domain-containing protein</fullName>
    </recommendedName>
</protein>
<organism evidence="1 2">
    <name type="scientific">Saezia sanguinis</name>
    <dbReference type="NCBI Taxonomy" id="1965230"/>
    <lineage>
        <taxon>Bacteria</taxon>
        <taxon>Pseudomonadati</taxon>
        <taxon>Pseudomonadota</taxon>
        <taxon>Betaproteobacteria</taxon>
        <taxon>Burkholderiales</taxon>
        <taxon>Saeziaceae</taxon>
        <taxon>Saezia</taxon>
    </lineage>
</organism>
<dbReference type="EMBL" id="PQSP01000004">
    <property type="protein sequence ID" value="RUS66598.1"/>
    <property type="molecule type" value="Genomic_DNA"/>
</dbReference>
<proteinExistence type="predicted"/>
<evidence type="ECO:0008006" key="3">
    <source>
        <dbReference type="Google" id="ProtNLM"/>
    </source>
</evidence>
<reference evidence="1 2" key="1">
    <citation type="submission" date="2018-01" db="EMBL/GenBank/DDBJ databases">
        <title>Saezia sanguinis gen. nov., sp. nov., in the order Burkholderiales isolated from human blood.</title>
        <authorList>
            <person name="Medina-Pascual M.J."/>
            <person name="Valdezate S."/>
            <person name="Monzon S."/>
            <person name="Cuesta I."/>
            <person name="Carrasco G."/>
            <person name="Villalon P."/>
            <person name="Saez-Nieto J.A."/>
        </authorList>
    </citation>
    <scope>NUCLEOTIDE SEQUENCE [LARGE SCALE GENOMIC DNA]</scope>
    <source>
        <strain evidence="1 2">CNM695-12</strain>
    </source>
</reference>